<feature type="transmembrane region" description="Helical" evidence="8">
    <location>
        <begin position="191"/>
        <end position="215"/>
    </location>
</feature>
<name>A0A5N7MM60_9HYPH</name>
<feature type="transmembrane region" description="Helical" evidence="8">
    <location>
        <begin position="134"/>
        <end position="155"/>
    </location>
</feature>
<evidence type="ECO:0000256" key="1">
    <source>
        <dbReference type="ARBA" id="ARBA00004429"/>
    </source>
</evidence>
<dbReference type="Gene3D" id="1.10.3720.10">
    <property type="entry name" value="MetI-like"/>
    <property type="match status" value="1"/>
</dbReference>
<evidence type="ECO:0000256" key="5">
    <source>
        <dbReference type="ARBA" id="ARBA00022692"/>
    </source>
</evidence>
<evidence type="ECO:0000313" key="10">
    <source>
        <dbReference type="EMBL" id="MPR27224.1"/>
    </source>
</evidence>
<dbReference type="InterPro" id="IPR035906">
    <property type="entry name" value="MetI-like_sf"/>
</dbReference>
<feature type="transmembrane region" description="Helical" evidence="8">
    <location>
        <begin position="103"/>
        <end position="128"/>
    </location>
</feature>
<comment type="similarity">
    <text evidence="8">Belongs to the binding-protein-dependent transport system permease family.</text>
</comment>
<keyword evidence="6 8" id="KW-1133">Transmembrane helix</keyword>
<keyword evidence="11" id="KW-1185">Reference proteome</keyword>
<dbReference type="PANTHER" id="PTHR43357:SF4">
    <property type="entry name" value="INNER MEMBRANE ABC TRANSPORTER PERMEASE PROTEIN YDCV"/>
    <property type="match status" value="1"/>
</dbReference>
<dbReference type="Proteomes" id="UP000403266">
    <property type="component" value="Unassembled WGS sequence"/>
</dbReference>
<dbReference type="Pfam" id="PF00528">
    <property type="entry name" value="BPD_transp_1"/>
    <property type="match status" value="1"/>
</dbReference>
<keyword evidence="7 8" id="KW-0472">Membrane</keyword>
<evidence type="ECO:0000256" key="6">
    <source>
        <dbReference type="ARBA" id="ARBA00022989"/>
    </source>
</evidence>
<evidence type="ECO:0000256" key="3">
    <source>
        <dbReference type="ARBA" id="ARBA00022475"/>
    </source>
</evidence>
<proteinExistence type="inferred from homology"/>
<evidence type="ECO:0000256" key="8">
    <source>
        <dbReference type="RuleBase" id="RU363032"/>
    </source>
</evidence>
<feature type="transmembrane region" description="Helical" evidence="8">
    <location>
        <begin position="12"/>
        <end position="35"/>
    </location>
</feature>
<dbReference type="EMBL" id="VOSK01000078">
    <property type="protein sequence ID" value="MPR27224.1"/>
    <property type="molecule type" value="Genomic_DNA"/>
</dbReference>
<comment type="subcellular location">
    <subcellularLocation>
        <location evidence="1">Cell inner membrane</location>
        <topology evidence="1">Multi-pass membrane protein</topology>
    </subcellularLocation>
    <subcellularLocation>
        <location evidence="8">Cell membrane</location>
        <topology evidence="8">Multi-pass membrane protein</topology>
    </subcellularLocation>
</comment>
<dbReference type="CDD" id="cd06261">
    <property type="entry name" value="TM_PBP2"/>
    <property type="match status" value="1"/>
</dbReference>
<feature type="transmembrane region" description="Helical" evidence="8">
    <location>
        <begin position="68"/>
        <end position="91"/>
    </location>
</feature>
<keyword evidence="5 8" id="KW-0812">Transmembrane</keyword>
<organism evidence="10 11">
    <name type="scientific">Microvirga tunisiensis</name>
    <dbReference type="NCBI Taxonomy" id="2108360"/>
    <lineage>
        <taxon>Bacteria</taxon>
        <taxon>Pseudomonadati</taxon>
        <taxon>Pseudomonadota</taxon>
        <taxon>Alphaproteobacteria</taxon>
        <taxon>Hyphomicrobiales</taxon>
        <taxon>Methylobacteriaceae</taxon>
        <taxon>Microvirga</taxon>
    </lineage>
</organism>
<gene>
    <name evidence="10" type="ORF">FS320_18940</name>
</gene>
<sequence length="279" mass="30047">MIASIALRRIWLYAVAITVALFLVLPILIIIPMSFSDSEFLTFPPPGWSLRWYQQYFSSAEWHRATAISLQVAVATTVLSVSCGTIAAYGLHLGRSRFAARLVGIILLPAVIPAVLIAVGVFVFYSRIGLNNTLAGLVLAHTALALPFVILLIGAGMRQFDWNLDLAARNLGANRMQAFDDVIFPQVKFSIIAAALIAFLTSFDEVVVSIFISSGERATLTKKMFSSLRDETDPVIAAIASLLILLSIVVMAAAQLAPRAAGRSRRDVSSPIDRGASAG</sequence>
<reference evidence="10 11" key="1">
    <citation type="journal article" date="2019" name="Syst. Appl. Microbiol.">
        <title>Microvirga tunisiensis sp. nov., a root nodule symbiotic bacterium isolated from Lupinus micranthus and L. luteus grown in Northern Tunisia.</title>
        <authorList>
            <person name="Msaddak A."/>
            <person name="Rejili M."/>
            <person name="Duran D."/>
            <person name="Mars M."/>
            <person name="Palacios J.M."/>
            <person name="Ruiz-Argueso T."/>
            <person name="Rey L."/>
            <person name="Imperial J."/>
        </authorList>
    </citation>
    <scope>NUCLEOTIDE SEQUENCE [LARGE SCALE GENOMIC DNA]</scope>
    <source>
        <strain evidence="10 11">Lmie10</strain>
    </source>
</reference>
<keyword evidence="2 8" id="KW-0813">Transport</keyword>
<evidence type="ECO:0000256" key="4">
    <source>
        <dbReference type="ARBA" id="ARBA00022519"/>
    </source>
</evidence>
<dbReference type="SUPFAM" id="SSF161098">
    <property type="entry name" value="MetI-like"/>
    <property type="match status" value="1"/>
</dbReference>
<dbReference type="PROSITE" id="PS50928">
    <property type="entry name" value="ABC_TM1"/>
    <property type="match status" value="1"/>
</dbReference>
<evidence type="ECO:0000256" key="2">
    <source>
        <dbReference type="ARBA" id="ARBA00022448"/>
    </source>
</evidence>
<feature type="domain" description="ABC transmembrane type-1" evidence="9">
    <location>
        <begin position="66"/>
        <end position="254"/>
    </location>
</feature>
<dbReference type="PANTHER" id="PTHR43357">
    <property type="entry name" value="INNER MEMBRANE ABC TRANSPORTER PERMEASE PROTEIN YDCV"/>
    <property type="match status" value="1"/>
</dbReference>
<evidence type="ECO:0000259" key="9">
    <source>
        <dbReference type="PROSITE" id="PS50928"/>
    </source>
</evidence>
<dbReference type="RefSeq" id="WP_152713364.1">
    <property type="nucleotide sequence ID" value="NZ_VOSJ01000107.1"/>
</dbReference>
<dbReference type="OrthoDB" id="9815533at2"/>
<keyword evidence="3" id="KW-1003">Cell membrane</keyword>
<accession>A0A5N7MM60</accession>
<feature type="transmembrane region" description="Helical" evidence="8">
    <location>
        <begin position="235"/>
        <end position="257"/>
    </location>
</feature>
<evidence type="ECO:0000313" key="11">
    <source>
        <dbReference type="Proteomes" id="UP000403266"/>
    </source>
</evidence>
<dbReference type="InterPro" id="IPR000515">
    <property type="entry name" value="MetI-like"/>
</dbReference>
<dbReference type="AlphaFoldDB" id="A0A5N7MM60"/>
<dbReference type="GO" id="GO:0055085">
    <property type="term" value="P:transmembrane transport"/>
    <property type="evidence" value="ECO:0007669"/>
    <property type="project" value="InterPro"/>
</dbReference>
<comment type="caution">
    <text evidence="10">The sequence shown here is derived from an EMBL/GenBank/DDBJ whole genome shotgun (WGS) entry which is preliminary data.</text>
</comment>
<protein>
    <submittedName>
        <fullName evidence="10">ABC transporter permease</fullName>
    </submittedName>
</protein>
<dbReference type="GO" id="GO:0005886">
    <property type="term" value="C:plasma membrane"/>
    <property type="evidence" value="ECO:0007669"/>
    <property type="project" value="UniProtKB-SubCell"/>
</dbReference>
<keyword evidence="4" id="KW-0997">Cell inner membrane</keyword>
<evidence type="ECO:0000256" key="7">
    <source>
        <dbReference type="ARBA" id="ARBA00023136"/>
    </source>
</evidence>